<organism evidence="1 2">
    <name type="scientific">Shewanella sedimentimangrovi</name>
    <dbReference type="NCBI Taxonomy" id="2814293"/>
    <lineage>
        <taxon>Bacteria</taxon>
        <taxon>Pseudomonadati</taxon>
        <taxon>Pseudomonadota</taxon>
        <taxon>Gammaproteobacteria</taxon>
        <taxon>Alteromonadales</taxon>
        <taxon>Shewanellaceae</taxon>
        <taxon>Shewanella</taxon>
    </lineage>
</organism>
<evidence type="ECO:0000313" key="2">
    <source>
        <dbReference type="Proteomes" id="UP000663207"/>
    </source>
</evidence>
<sequence length="266" mass="30242">MFNQFFGMPMVQDLKHPGQFQLRLGDNISDLVLIQALRAPLLEVVVAAYESPQLLLTVRCQPLFELQCAKKQATAPVENLLARGRGQGFRLYCRLGVAPARLLESLRRGLRLDFIPDSPGQFALLDNEHFELLALEEDLRLLNEPQALSHARAILAREFDYGLGVAMLAVHISELEQASRELLAFLESTAKHTSLQDEARRMVPLLNQKRQWLLRRHSQLQERTHYGHSANQMDELESLKQQLECYQLLAPPEVTAMVQALVKEDS</sequence>
<dbReference type="RefSeq" id="WP_207381743.1">
    <property type="nucleotide sequence ID" value="NZ_CP071502.1"/>
</dbReference>
<protein>
    <recommendedName>
        <fullName evidence="3">Lon N-terminal domain-containing protein</fullName>
    </recommendedName>
</protein>
<name>A0ABX7R4E7_9GAMM</name>
<evidence type="ECO:0008006" key="3">
    <source>
        <dbReference type="Google" id="ProtNLM"/>
    </source>
</evidence>
<reference evidence="1 2" key="1">
    <citation type="submission" date="2021-03" db="EMBL/GenBank/DDBJ databases">
        <title>Novel species identification of genus Shewanella.</title>
        <authorList>
            <person name="Liu G."/>
            <person name="Zhang Q."/>
        </authorList>
    </citation>
    <scope>NUCLEOTIDE SEQUENCE [LARGE SCALE GENOMIC DNA]</scope>
    <source>
        <strain evidence="1 2">FJAT-52962</strain>
    </source>
</reference>
<keyword evidence="2" id="KW-1185">Reference proteome</keyword>
<proteinExistence type="predicted"/>
<evidence type="ECO:0000313" key="1">
    <source>
        <dbReference type="EMBL" id="QSX38712.1"/>
    </source>
</evidence>
<dbReference type="Proteomes" id="UP000663207">
    <property type="component" value="Chromosome"/>
</dbReference>
<dbReference type="EMBL" id="CP071502">
    <property type="protein sequence ID" value="QSX38712.1"/>
    <property type="molecule type" value="Genomic_DNA"/>
</dbReference>
<gene>
    <name evidence="1" type="ORF">JYB85_07885</name>
</gene>
<accession>A0ABX7R4E7</accession>